<name>A0A830FZJ5_9EURY</name>
<evidence type="ECO:0000313" key="3">
    <source>
        <dbReference type="Proteomes" id="UP000614609"/>
    </source>
</evidence>
<comment type="caution">
    <text evidence="1">The sequence shown here is derived from an EMBL/GenBank/DDBJ whole genome shotgun (WGS) entry which is preliminary data.</text>
</comment>
<dbReference type="OrthoDB" id="270863at2157"/>
<dbReference type="RefSeq" id="WP_188872048.1">
    <property type="nucleotide sequence ID" value="NZ_BMOO01000004.1"/>
</dbReference>
<reference evidence="1" key="2">
    <citation type="submission" date="2020-09" db="EMBL/GenBank/DDBJ databases">
        <authorList>
            <person name="Sun Q."/>
            <person name="Ohkuma M."/>
        </authorList>
    </citation>
    <scope>NUCLEOTIDE SEQUENCE</scope>
    <source>
        <strain evidence="1">JCM 16108</strain>
    </source>
</reference>
<accession>A0A830FZJ5</accession>
<dbReference type="Proteomes" id="UP000765891">
    <property type="component" value="Unassembled WGS sequence"/>
</dbReference>
<dbReference type="EMBL" id="BMOO01000004">
    <property type="protein sequence ID" value="GGM67948.1"/>
    <property type="molecule type" value="Genomic_DNA"/>
</dbReference>
<evidence type="ECO:0000313" key="2">
    <source>
        <dbReference type="EMBL" id="MBP1955232.1"/>
    </source>
</evidence>
<keyword evidence="3" id="KW-1185">Reference proteome</keyword>
<dbReference type="Proteomes" id="UP000614609">
    <property type="component" value="Unassembled WGS sequence"/>
</dbReference>
<reference evidence="1" key="1">
    <citation type="journal article" date="2014" name="Int. J. Syst. Evol. Microbiol.">
        <title>Complete genome sequence of Corynebacterium casei LMG S-19264T (=DSM 44701T), isolated from a smear-ripened cheese.</title>
        <authorList>
            <consortium name="US DOE Joint Genome Institute (JGI-PGF)"/>
            <person name="Walter F."/>
            <person name="Albersmeier A."/>
            <person name="Kalinowski J."/>
            <person name="Ruckert C."/>
        </authorList>
    </citation>
    <scope>NUCLEOTIDE SEQUENCE</scope>
    <source>
        <strain evidence="1">JCM 16108</strain>
    </source>
</reference>
<sequence length="161" mass="16157">MGPRTRIVSVLLVAAFLVAVAPGSVAAAGDCTTGEVAHSDVEAFVAGYNDSTDRLPGLLRDRLADERVAVDVGGVNATYTLHTNGSAHVTTVENGSVDPTLRVTTTASVVCNATASDDPAGAMLAAYDRGDVDVEGVGIVRGAAVTVGKAAYGVGSALGIW</sequence>
<evidence type="ECO:0000313" key="1">
    <source>
        <dbReference type="EMBL" id="GGM67948.1"/>
    </source>
</evidence>
<gene>
    <name evidence="1" type="ORF">GCM10009017_17640</name>
    <name evidence="2" type="ORF">J2752_002144</name>
</gene>
<dbReference type="AlphaFoldDB" id="A0A830FZJ5"/>
<protein>
    <submittedName>
        <fullName evidence="1">Uncharacterized protein</fullName>
    </submittedName>
</protein>
<reference evidence="2" key="3">
    <citation type="submission" date="2021-03" db="EMBL/GenBank/DDBJ databases">
        <title>Genomic Encyclopedia of Type Strains, Phase IV (KMG-IV): sequencing the most valuable type-strain genomes for metagenomic binning, comparative biology and taxonomic classification.</title>
        <authorList>
            <person name="Goeker M."/>
        </authorList>
    </citation>
    <scope>NUCLEOTIDE SEQUENCE</scope>
    <source>
        <strain evidence="2">DSM 22443</strain>
    </source>
</reference>
<proteinExistence type="predicted"/>
<organism evidence="1 3">
    <name type="scientific">Halarchaeum rubridurum</name>
    <dbReference type="NCBI Taxonomy" id="489911"/>
    <lineage>
        <taxon>Archaea</taxon>
        <taxon>Methanobacteriati</taxon>
        <taxon>Methanobacteriota</taxon>
        <taxon>Stenosarchaea group</taxon>
        <taxon>Halobacteria</taxon>
        <taxon>Halobacteriales</taxon>
        <taxon>Halobacteriaceae</taxon>
    </lineage>
</organism>
<dbReference type="EMBL" id="JAGGKO010000003">
    <property type="protein sequence ID" value="MBP1955232.1"/>
    <property type="molecule type" value="Genomic_DNA"/>
</dbReference>